<keyword evidence="2" id="KW-1185">Reference proteome</keyword>
<evidence type="ECO:0000313" key="1">
    <source>
        <dbReference type="EMBL" id="MEO2217757.1"/>
    </source>
</evidence>
<organism evidence="1 2">
    <name type="scientific">Chromobacterium vaccinii</name>
    <dbReference type="NCBI Taxonomy" id="1108595"/>
    <lineage>
        <taxon>Bacteria</taxon>
        <taxon>Pseudomonadati</taxon>
        <taxon>Pseudomonadota</taxon>
        <taxon>Betaproteobacteria</taxon>
        <taxon>Neisseriales</taxon>
        <taxon>Chromobacteriaceae</taxon>
        <taxon>Chromobacterium</taxon>
    </lineage>
</organism>
<dbReference type="Proteomes" id="UP001455709">
    <property type="component" value="Unassembled WGS sequence"/>
</dbReference>
<sequence length="196" mass="22098">MILCFPTGREPGGPRGRSMGLQWKDRLAFQENDSGILLFREGIFARIYEEGAWRFIKQVRPLKVSVRRIKKLDRNVVYCGLPISALSALGVDLDALDPEKECWRLEARQMDAQAFLEWRRLQQKARPDRASERAREAPPAADGAHGQDWVRRIAAIDLLSLSPMEAWSCLNGLRQEACLTLGLESAPRKGGEVVEA</sequence>
<name>A0ABV0FCE7_9NEIS</name>
<accession>A0ABV0FCE7</accession>
<dbReference type="EMBL" id="JBDOJC010000001">
    <property type="protein sequence ID" value="MEO2217757.1"/>
    <property type="molecule type" value="Genomic_DNA"/>
</dbReference>
<proteinExistence type="predicted"/>
<evidence type="ECO:0000313" key="2">
    <source>
        <dbReference type="Proteomes" id="UP001455709"/>
    </source>
</evidence>
<gene>
    <name evidence="1" type="ORF">ABGV49_11885</name>
</gene>
<protein>
    <submittedName>
        <fullName evidence="1">Uncharacterized protein</fullName>
    </submittedName>
</protein>
<reference evidence="1 2" key="1">
    <citation type="submission" date="2024-05" db="EMBL/GenBank/DDBJ databases">
        <authorList>
            <person name="De Oliveira J.P."/>
            <person name="Noriler S.A."/>
            <person name="De Oliveira A.G."/>
            <person name="Sipoli D.S."/>
        </authorList>
    </citation>
    <scope>NUCLEOTIDE SEQUENCE [LARGE SCALE GENOMIC DNA]</scope>
    <source>
        <strain evidence="1 2">LABIM189</strain>
    </source>
</reference>
<comment type="caution">
    <text evidence="1">The sequence shown here is derived from an EMBL/GenBank/DDBJ whole genome shotgun (WGS) entry which is preliminary data.</text>
</comment>